<evidence type="ECO:0000256" key="3">
    <source>
        <dbReference type="ARBA" id="ARBA00022630"/>
    </source>
</evidence>
<comment type="caution">
    <text evidence="9">The sequence shown here is derived from an EMBL/GenBank/DDBJ whole genome shotgun (WGS) entry which is preliminary data.</text>
</comment>
<evidence type="ECO:0000256" key="4">
    <source>
        <dbReference type="ARBA" id="ARBA00022827"/>
    </source>
</evidence>
<feature type="domain" description="FAD/NAD(P)-binding" evidence="8">
    <location>
        <begin position="12"/>
        <end position="313"/>
    </location>
</feature>
<organism evidence="9 10">
    <name type="scientific">Rhodococcus wratislaviensis NBRC 100605</name>
    <dbReference type="NCBI Taxonomy" id="1219028"/>
    <lineage>
        <taxon>Bacteria</taxon>
        <taxon>Bacillati</taxon>
        <taxon>Actinomycetota</taxon>
        <taxon>Actinomycetes</taxon>
        <taxon>Mycobacteriales</taxon>
        <taxon>Nocardiaceae</taxon>
        <taxon>Rhodococcus</taxon>
    </lineage>
</organism>
<comment type="similarity">
    <text evidence="2">Belongs to the class-III pyridine nucleotide-disulfide oxidoreductase family.</text>
</comment>
<dbReference type="RefSeq" id="WP_037239221.1">
    <property type="nucleotide sequence ID" value="NZ_BAWF01000057.1"/>
</dbReference>
<evidence type="ECO:0000259" key="7">
    <source>
        <dbReference type="Pfam" id="PF02852"/>
    </source>
</evidence>
<dbReference type="SUPFAM" id="SSF55424">
    <property type="entry name" value="FAD/NAD-linked reductases, dimerisation (C-terminal) domain"/>
    <property type="match status" value="1"/>
</dbReference>
<sequence>MSTAVPPKQREQIVVIGADAAGMSAAHQALRSAKSAGRDIDVIALEKTSDTSYSACGIPYLVSGTVGTTDELSARTPEKHRATGVDLRMNVTATKIDLNTRTVAYAHNAGGEEFVRFDKLVLATGAHPIIPEWAVTDGGELVGGVHPVKDLDHARHWLDLVSRRSRGELAVRRRAVVVGGGYIGVEMAEAMVQRGFSTTLLTRSAVMSNLDSDMSERVCETVRAGGVDAVTNTTVADIDIDSVDGHVRSLTGSNGQVYPTDVVVLGLGVRPSTELGVAAGLPIGERGGYLPNERQEVAEGVWAAGDCCEVIDRIRRKYVLAPLGTHANKQGRICGYNTVGGSHEFPGVLGTAITRFVSAGTHVEVARTGLGTREAAEAGYDVESLVTLGGTASGYMPERSPIATKIIADRRTRRLLGVQIVGGAQSAKRIDTAAAVLWGEMSVDDLAAMDLSYAPPFATVWEAIQLAARRLSDRM</sequence>
<evidence type="ECO:0000259" key="8">
    <source>
        <dbReference type="Pfam" id="PF07992"/>
    </source>
</evidence>
<dbReference type="SUPFAM" id="SSF51905">
    <property type="entry name" value="FAD/NAD(P)-binding domain"/>
    <property type="match status" value="2"/>
</dbReference>
<feature type="domain" description="Pyridine nucleotide-disulphide oxidoreductase dimerisation" evidence="7">
    <location>
        <begin position="361"/>
        <end position="460"/>
    </location>
</feature>
<dbReference type="Gene3D" id="3.50.50.60">
    <property type="entry name" value="FAD/NAD(P)-binding domain"/>
    <property type="match status" value="2"/>
</dbReference>
<dbReference type="OrthoDB" id="9802028at2"/>
<reference evidence="9 10" key="1">
    <citation type="submission" date="2014-02" db="EMBL/GenBank/DDBJ databases">
        <title>Whole genome shotgun sequence of Rhodococcus wratislaviensis NBRC 100605.</title>
        <authorList>
            <person name="Hosoyama A."/>
            <person name="Tsuchikane K."/>
            <person name="Yoshida I."/>
            <person name="Ohji S."/>
            <person name="Ichikawa N."/>
            <person name="Yamazoe A."/>
            <person name="Fujita N."/>
        </authorList>
    </citation>
    <scope>NUCLEOTIDE SEQUENCE [LARGE SCALE GENOMIC DNA]</scope>
    <source>
        <strain evidence="9 10">NBRC 100605</strain>
    </source>
</reference>
<evidence type="ECO:0000256" key="2">
    <source>
        <dbReference type="ARBA" id="ARBA00009130"/>
    </source>
</evidence>
<dbReference type="EMBL" id="BAWF01000057">
    <property type="protein sequence ID" value="GAF48642.1"/>
    <property type="molecule type" value="Genomic_DNA"/>
</dbReference>
<dbReference type="InterPro" id="IPR023753">
    <property type="entry name" value="FAD/NAD-binding_dom"/>
</dbReference>
<keyword evidence="5" id="KW-0560">Oxidoreductase</keyword>
<dbReference type="AlphaFoldDB" id="X0QAM3"/>
<dbReference type="PANTHER" id="PTHR43429">
    <property type="entry name" value="PYRIDINE NUCLEOTIDE-DISULFIDE OXIDOREDUCTASE DOMAIN-CONTAINING"/>
    <property type="match status" value="1"/>
</dbReference>
<keyword evidence="10" id="KW-1185">Reference proteome</keyword>
<dbReference type="Pfam" id="PF07992">
    <property type="entry name" value="Pyr_redox_2"/>
    <property type="match status" value="1"/>
</dbReference>
<comment type="cofactor">
    <cofactor evidence="1">
        <name>FAD</name>
        <dbReference type="ChEBI" id="CHEBI:57692"/>
    </cofactor>
</comment>
<evidence type="ECO:0000313" key="10">
    <source>
        <dbReference type="Proteomes" id="UP000019491"/>
    </source>
</evidence>
<evidence type="ECO:0000256" key="1">
    <source>
        <dbReference type="ARBA" id="ARBA00001974"/>
    </source>
</evidence>
<gene>
    <name evidence="9" type="ORF">RW1_057_00120</name>
</gene>
<evidence type="ECO:0000313" key="9">
    <source>
        <dbReference type="EMBL" id="GAF48642.1"/>
    </source>
</evidence>
<protein>
    <submittedName>
        <fullName evidence="9">Pyridine nucleotide-disulphide oxidoreductase family protein</fullName>
    </submittedName>
</protein>
<accession>X0QAM3</accession>
<dbReference type="InterPro" id="IPR036188">
    <property type="entry name" value="FAD/NAD-bd_sf"/>
</dbReference>
<dbReference type="PRINTS" id="PR00411">
    <property type="entry name" value="PNDRDTASEI"/>
</dbReference>
<dbReference type="PRINTS" id="PR00368">
    <property type="entry name" value="FADPNR"/>
</dbReference>
<dbReference type="PANTHER" id="PTHR43429:SF1">
    <property type="entry name" value="NAD(P)H SULFUR OXIDOREDUCTASE (COA-DEPENDENT)"/>
    <property type="match status" value="1"/>
</dbReference>
<dbReference type="InterPro" id="IPR050260">
    <property type="entry name" value="FAD-bd_OxRdtase"/>
</dbReference>
<dbReference type="InterPro" id="IPR004099">
    <property type="entry name" value="Pyr_nucl-diS_OxRdtase_dimer"/>
</dbReference>
<keyword evidence="3" id="KW-0285">Flavoprotein</keyword>
<dbReference type="Pfam" id="PF02852">
    <property type="entry name" value="Pyr_redox_dim"/>
    <property type="match status" value="1"/>
</dbReference>
<keyword evidence="6" id="KW-0676">Redox-active center</keyword>
<name>X0QAM3_RHOWR</name>
<dbReference type="Proteomes" id="UP000019491">
    <property type="component" value="Unassembled WGS sequence"/>
</dbReference>
<keyword evidence="4" id="KW-0274">FAD</keyword>
<evidence type="ECO:0000256" key="6">
    <source>
        <dbReference type="ARBA" id="ARBA00023284"/>
    </source>
</evidence>
<dbReference type="InterPro" id="IPR016156">
    <property type="entry name" value="FAD/NAD-linked_Rdtase_dimer_sf"/>
</dbReference>
<proteinExistence type="inferred from homology"/>
<dbReference type="GO" id="GO:0016491">
    <property type="term" value="F:oxidoreductase activity"/>
    <property type="evidence" value="ECO:0007669"/>
    <property type="project" value="UniProtKB-KW"/>
</dbReference>
<evidence type="ECO:0000256" key="5">
    <source>
        <dbReference type="ARBA" id="ARBA00023002"/>
    </source>
</evidence>